<dbReference type="InParanoid" id="A0A4S2MKU8"/>
<evidence type="ECO:0000313" key="3">
    <source>
        <dbReference type="Proteomes" id="UP000298138"/>
    </source>
</evidence>
<accession>A0A4S2MKU8</accession>
<name>A0A4S2MKU8_9PEZI</name>
<proteinExistence type="predicted"/>
<gene>
    <name evidence="2" type="ORF">EX30DRAFT_386399</name>
</gene>
<feature type="region of interest" description="Disordered" evidence="1">
    <location>
        <begin position="1"/>
        <end position="55"/>
    </location>
</feature>
<evidence type="ECO:0000256" key="1">
    <source>
        <dbReference type="SAM" id="MobiDB-lite"/>
    </source>
</evidence>
<reference evidence="2 3" key="1">
    <citation type="submission" date="2019-04" db="EMBL/GenBank/DDBJ databases">
        <title>Comparative genomics and transcriptomics to analyze fruiting body development in filamentous ascomycetes.</title>
        <authorList>
            <consortium name="DOE Joint Genome Institute"/>
            <person name="Lutkenhaus R."/>
            <person name="Traeger S."/>
            <person name="Breuer J."/>
            <person name="Kuo A."/>
            <person name="Lipzen A."/>
            <person name="Pangilinan J."/>
            <person name="Dilworth D."/>
            <person name="Sandor L."/>
            <person name="Poggeler S."/>
            <person name="Barry K."/>
            <person name="Grigoriev I.V."/>
            <person name="Nowrousian M."/>
        </authorList>
    </citation>
    <scope>NUCLEOTIDE SEQUENCE [LARGE SCALE GENOMIC DNA]</scope>
    <source>
        <strain evidence="2 3">CBS 389.68</strain>
    </source>
</reference>
<dbReference type="Proteomes" id="UP000298138">
    <property type="component" value="Unassembled WGS sequence"/>
</dbReference>
<organism evidence="2 3">
    <name type="scientific">Ascodesmis nigricans</name>
    <dbReference type="NCBI Taxonomy" id="341454"/>
    <lineage>
        <taxon>Eukaryota</taxon>
        <taxon>Fungi</taxon>
        <taxon>Dikarya</taxon>
        <taxon>Ascomycota</taxon>
        <taxon>Pezizomycotina</taxon>
        <taxon>Pezizomycetes</taxon>
        <taxon>Pezizales</taxon>
        <taxon>Ascodesmidaceae</taxon>
        <taxon>Ascodesmis</taxon>
    </lineage>
</organism>
<dbReference type="AlphaFoldDB" id="A0A4S2MKU8"/>
<protein>
    <submittedName>
        <fullName evidence="2">Uncharacterized protein</fullName>
    </submittedName>
</protein>
<keyword evidence="3" id="KW-1185">Reference proteome</keyword>
<feature type="compositionally biased region" description="Low complexity" evidence="1">
    <location>
        <begin position="1"/>
        <end position="42"/>
    </location>
</feature>
<evidence type="ECO:0000313" key="2">
    <source>
        <dbReference type="EMBL" id="TGZ77646.1"/>
    </source>
</evidence>
<sequence>MPSGSEYSSSPSPSSSFTSLAYSTRKSSSSVSSAHKPSSSSKSYRRQTPKSSSGLFTGQSALALYTGGSSGTKGATDYIPGSGTVKPKACPCKMRVKVGMCVGGVFVQSRIFGTGKKFVVKTKQVTTF</sequence>
<dbReference type="EMBL" id="ML220150">
    <property type="protein sequence ID" value="TGZ77646.1"/>
    <property type="molecule type" value="Genomic_DNA"/>
</dbReference>